<dbReference type="EnsemblPlants" id="Pp3c4_18980V3.1">
    <property type="protein sequence ID" value="Pp3c4_18980V3.1"/>
    <property type="gene ID" value="Pp3c4_18980"/>
</dbReference>
<evidence type="ECO:0000256" key="5">
    <source>
        <dbReference type="SAM" id="MobiDB-lite"/>
    </source>
</evidence>
<organism evidence="7">
    <name type="scientific">Physcomitrium patens</name>
    <name type="common">Spreading-leaved earth moss</name>
    <name type="synonym">Physcomitrella patens</name>
    <dbReference type="NCBI Taxonomy" id="3218"/>
    <lineage>
        <taxon>Eukaryota</taxon>
        <taxon>Viridiplantae</taxon>
        <taxon>Streptophyta</taxon>
        <taxon>Embryophyta</taxon>
        <taxon>Bryophyta</taxon>
        <taxon>Bryophytina</taxon>
        <taxon>Bryopsida</taxon>
        <taxon>Funariidae</taxon>
        <taxon>Funariales</taxon>
        <taxon>Funariaceae</taxon>
        <taxon>Physcomitrium</taxon>
    </lineage>
</organism>
<reference evidence="7 9" key="1">
    <citation type="journal article" date="2008" name="Science">
        <title>The Physcomitrella genome reveals evolutionary insights into the conquest of land by plants.</title>
        <authorList>
            <person name="Rensing S."/>
            <person name="Lang D."/>
            <person name="Zimmer A."/>
            <person name="Terry A."/>
            <person name="Salamov A."/>
            <person name="Shapiro H."/>
            <person name="Nishiyama T."/>
            <person name="Perroud P.-F."/>
            <person name="Lindquist E."/>
            <person name="Kamisugi Y."/>
            <person name="Tanahashi T."/>
            <person name="Sakakibara K."/>
            <person name="Fujita T."/>
            <person name="Oishi K."/>
            <person name="Shin-I T."/>
            <person name="Kuroki Y."/>
            <person name="Toyoda A."/>
            <person name="Suzuki Y."/>
            <person name="Hashimoto A."/>
            <person name="Yamaguchi K."/>
            <person name="Sugano A."/>
            <person name="Kohara Y."/>
            <person name="Fujiyama A."/>
            <person name="Anterola A."/>
            <person name="Aoki S."/>
            <person name="Ashton N."/>
            <person name="Barbazuk W.B."/>
            <person name="Barker E."/>
            <person name="Bennetzen J."/>
            <person name="Bezanilla M."/>
            <person name="Blankenship R."/>
            <person name="Cho S.H."/>
            <person name="Dutcher S."/>
            <person name="Estelle M."/>
            <person name="Fawcett J.A."/>
            <person name="Gundlach H."/>
            <person name="Hanada K."/>
            <person name="Heyl A."/>
            <person name="Hicks K.A."/>
            <person name="Hugh J."/>
            <person name="Lohr M."/>
            <person name="Mayer K."/>
            <person name="Melkozernov A."/>
            <person name="Murata T."/>
            <person name="Nelson D."/>
            <person name="Pils B."/>
            <person name="Prigge M."/>
            <person name="Reiss B."/>
            <person name="Renner T."/>
            <person name="Rombauts S."/>
            <person name="Rushton P."/>
            <person name="Sanderfoot A."/>
            <person name="Schween G."/>
            <person name="Shiu S.-H."/>
            <person name="Stueber K."/>
            <person name="Theodoulou F.L."/>
            <person name="Tu H."/>
            <person name="Van de Peer Y."/>
            <person name="Verrier P.J."/>
            <person name="Waters E."/>
            <person name="Wood A."/>
            <person name="Yang L."/>
            <person name="Cove D."/>
            <person name="Cuming A."/>
            <person name="Hasebe M."/>
            <person name="Lucas S."/>
            <person name="Mishler D.B."/>
            <person name="Reski R."/>
            <person name="Grigoriev I."/>
            <person name="Quatrano R.S."/>
            <person name="Boore J.L."/>
        </authorList>
    </citation>
    <scope>NUCLEOTIDE SEQUENCE [LARGE SCALE GENOMIC DNA]</scope>
    <source>
        <strain evidence="8 9">cv. Gransden 2004</strain>
    </source>
</reference>
<dbReference type="GO" id="GO:0008270">
    <property type="term" value="F:zinc ion binding"/>
    <property type="evidence" value="ECO:0007669"/>
    <property type="project" value="UniProtKB-UniRule"/>
</dbReference>
<feature type="region of interest" description="Disordered" evidence="5">
    <location>
        <begin position="56"/>
        <end position="95"/>
    </location>
</feature>
<evidence type="ECO:0000313" key="7">
    <source>
        <dbReference type="EMBL" id="PNR55532.1"/>
    </source>
</evidence>
<name>A0A2K1KP25_PHYPA</name>
<dbReference type="Gramene" id="Pp3c4_18980V3.2">
    <property type="protein sequence ID" value="Pp3c4_18980V3.2"/>
    <property type="gene ID" value="Pp3c4_18980"/>
</dbReference>
<evidence type="ECO:0000313" key="9">
    <source>
        <dbReference type="Proteomes" id="UP000006727"/>
    </source>
</evidence>
<feature type="domain" description="HIT-type" evidence="6">
    <location>
        <begin position="139"/>
        <end position="171"/>
    </location>
</feature>
<dbReference type="GO" id="GO:0048638">
    <property type="term" value="P:regulation of developmental growth"/>
    <property type="evidence" value="ECO:0007669"/>
    <property type="project" value="EnsemblPlants"/>
</dbReference>
<dbReference type="GO" id="GO:0042742">
    <property type="term" value="P:defense response to bacterium"/>
    <property type="evidence" value="ECO:0007669"/>
    <property type="project" value="EnsemblPlants"/>
</dbReference>
<reference evidence="7 9" key="2">
    <citation type="journal article" date="2018" name="Plant J.">
        <title>The Physcomitrella patens chromosome-scale assembly reveals moss genome structure and evolution.</title>
        <authorList>
            <person name="Lang D."/>
            <person name="Ullrich K.K."/>
            <person name="Murat F."/>
            <person name="Fuchs J."/>
            <person name="Jenkins J."/>
            <person name="Haas F.B."/>
            <person name="Piednoel M."/>
            <person name="Gundlach H."/>
            <person name="Van Bel M."/>
            <person name="Meyberg R."/>
            <person name="Vives C."/>
            <person name="Morata J."/>
            <person name="Symeonidi A."/>
            <person name="Hiss M."/>
            <person name="Muchero W."/>
            <person name="Kamisugi Y."/>
            <person name="Saleh O."/>
            <person name="Blanc G."/>
            <person name="Decker E.L."/>
            <person name="van Gessel N."/>
            <person name="Grimwood J."/>
            <person name="Hayes R.D."/>
            <person name="Graham S.W."/>
            <person name="Gunter L.E."/>
            <person name="McDaniel S.F."/>
            <person name="Hoernstein S.N.W."/>
            <person name="Larsson A."/>
            <person name="Li F.W."/>
            <person name="Perroud P.F."/>
            <person name="Phillips J."/>
            <person name="Ranjan P."/>
            <person name="Rokshar D.S."/>
            <person name="Rothfels C.J."/>
            <person name="Schneider L."/>
            <person name="Shu S."/>
            <person name="Stevenson D.W."/>
            <person name="Thummler F."/>
            <person name="Tillich M."/>
            <person name="Villarreal Aguilar J.C."/>
            <person name="Widiez T."/>
            <person name="Wong G.K."/>
            <person name="Wymore A."/>
            <person name="Zhang Y."/>
            <person name="Zimmer A.D."/>
            <person name="Quatrano R.S."/>
            <person name="Mayer K.F.X."/>
            <person name="Goodstein D."/>
            <person name="Casacuberta J.M."/>
            <person name="Vandepoele K."/>
            <person name="Reski R."/>
            <person name="Cuming A.C."/>
            <person name="Tuskan G.A."/>
            <person name="Maumus F."/>
            <person name="Salse J."/>
            <person name="Schmutz J."/>
            <person name="Rensing S.A."/>
        </authorList>
    </citation>
    <scope>NUCLEOTIDE SEQUENCE [LARGE SCALE GENOMIC DNA]</scope>
    <source>
        <strain evidence="8 9">cv. Gransden 2004</strain>
    </source>
</reference>
<dbReference type="EnsemblPlants" id="Pp3c4_18980V3.2">
    <property type="protein sequence ID" value="Pp3c4_18980V3.2"/>
    <property type="gene ID" value="Pp3c4_18980"/>
</dbReference>
<dbReference type="GO" id="GO:0006338">
    <property type="term" value="P:chromatin remodeling"/>
    <property type="evidence" value="ECO:0007669"/>
    <property type="project" value="InterPro"/>
</dbReference>
<dbReference type="GO" id="GO:0042802">
    <property type="term" value="F:identical protein binding"/>
    <property type="evidence" value="ECO:0007669"/>
    <property type="project" value="EnsemblPlants"/>
</dbReference>
<dbReference type="Pfam" id="PF04438">
    <property type="entry name" value="zf-HIT"/>
    <property type="match status" value="1"/>
</dbReference>
<dbReference type="AlphaFoldDB" id="A0A2K1KP25"/>
<feature type="compositionally biased region" description="Basic residues" evidence="5">
    <location>
        <begin position="73"/>
        <end position="86"/>
    </location>
</feature>
<dbReference type="CDD" id="cd21437">
    <property type="entry name" value="zf-HIT_ZNHIT1_like"/>
    <property type="match status" value="1"/>
</dbReference>
<dbReference type="PROSITE" id="PS51083">
    <property type="entry name" value="ZF_HIT"/>
    <property type="match status" value="1"/>
</dbReference>
<dbReference type="RefSeq" id="XP_024372772.1">
    <property type="nucleotide sequence ID" value="XM_024517004.2"/>
</dbReference>
<evidence type="ECO:0000259" key="6">
    <source>
        <dbReference type="PROSITE" id="PS51083"/>
    </source>
</evidence>
<keyword evidence="3" id="KW-0862">Zinc</keyword>
<dbReference type="Gramene" id="Pp3c4_18980V3.1">
    <property type="protein sequence ID" value="Pp3c4_18980V3.1"/>
    <property type="gene ID" value="Pp3c4_18980"/>
</dbReference>
<dbReference type="InterPro" id="IPR039723">
    <property type="entry name" value="Vps71/ZNHIT1"/>
</dbReference>
<dbReference type="OrthoDB" id="74807at2759"/>
<dbReference type="SUPFAM" id="SSF144232">
    <property type="entry name" value="HIT/MYND zinc finger-like"/>
    <property type="match status" value="1"/>
</dbReference>
<protein>
    <recommendedName>
        <fullName evidence="6">HIT-type domain-containing protein</fullName>
    </recommendedName>
</protein>
<dbReference type="GO" id="GO:0031491">
    <property type="term" value="F:nucleosome binding"/>
    <property type="evidence" value="ECO:0000318"/>
    <property type="project" value="GO_Central"/>
</dbReference>
<sequence length="176" mass="19266">MEDHGEGGAARRASGRVRKIAPKVGAALQDTNMRAQAAAARLEALEKDTIVYEAIDIDDDDEASMDEDERPTQKKAPKSSKRKTRQARALEQVASTKKAPRSFLDLLQEANLESLPPNAPSYLRAAVGPPSVGARRHFCSVCGYLAPYTCPRCGARFCCSRCQTLHTDTRCQKFLA</sequence>
<evidence type="ECO:0000313" key="8">
    <source>
        <dbReference type="EnsemblPlants" id="Pp3c4_18980V3.1"/>
    </source>
</evidence>
<dbReference type="Proteomes" id="UP000006727">
    <property type="component" value="Chromosome 4"/>
</dbReference>
<dbReference type="InterPro" id="IPR007529">
    <property type="entry name" value="Znf_HIT"/>
</dbReference>
<reference evidence="8" key="3">
    <citation type="submission" date="2020-12" db="UniProtKB">
        <authorList>
            <consortium name="EnsemblPlants"/>
        </authorList>
    </citation>
    <scope>IDENTIFICATION</scope>
</reference>
<dbReference type="PANTHER" id="PTHR13093">
    <property type="entry name" value="ZINC FINGER HIT DOMAIN CONTAINING PROTEIN 1"/>
    <property type="match status" value="1"/>
</dbReference>
<proteinExistence type="predicted"/>
<evidence type="ECO:0000256" key="3">
    <source>
        <dbReference type="ARBA" id="ARBA00022833"/>
    </source>
</evidence>
<keyword evidence="1" id="KW-0479">Metal-binding</keyword>
<dbReference type="GeneID" id="112280983"/>
<gene>
    <name evidence="8" type="primary">LOC112280983</name>
    <name evidence="7" type="ORF">PHYPA_006429</name>
</gene>
<dbReference type="GO" id="GO:0000812">
    <property type="term" value="C:Swr1 complex"/>
    <property type="evidence" value="ECO:0000318"/>
    <property type="project" value="GO_Central"/>
</dbReference>
<dbReference type="OMA" id="CIPCGAR"/>
<feature type="compositionally biased region" description="Acidic residues" evidence="5">
    <location>
        <begin position="56"/>
        <end position="69"/>
    </location>
</feature>
<dbReference type="PaxDb" id="3218-PP1S13_42V6.1"/>
<evidence type="ECO:0000256" key="1">
    <source>
        <dbReference type="ARBA" id="ARBA00022723"/>
    </source>
</evidence>
<evidence type="ECO:0000256" key="4">
    <source>
        <dbReference type="PROSITE-ProRule" id="PRU00453"/>
    </source>
</evidence>
<keyword evidence="9" id="KW-1185">Reference proteome</keyword>
<evidence type="ECO:0000256" key="2">
    <source>
        <dbReference type="ARBA" id="ARBA00022771"/>
    </source>
</evidence>
<accession>A0A2K1KP25</accession>
<dbReference type="STRING" id="3218.A0A2K1KP25"/>
<dbReference type="EMBL" id="ABEU02000004">
    <property type="protein sequence ID" value="PNR55532.1"/>
    <property type="molecule type" value="Genomic_DNA"/>
</dbReference>
<keyword evidence="2 4" id="KW-0863">Zinc-finger</keyword>